<name>A0A317K6W8_9ACTN</name>
<dbReference type="Pfam" id="PF07508">
    <property type="entry name" value="Recombinase"/>
    <property type="match status" value="1"/>
</dbReference>
<dbReference type="InterPro" id="IPR038109">
    <property type="entry name" value="DNA_bind_recomb_sf"/>
</dbReference>
<dbReference type="Proteomes" id="UP000245683">
    <property type="component" value="Unassembled WGS sequence"/>
</dbReference>
<gene>
    <name evidence="3" type="ORF">DLJ46_14335</name>
</gene>
<evidence type="ECO:0000313" key="3">
    <source>
        <dbReference type="EMBL" id="PWU47592.1"/>
    </source>
</evidence>
<dbReference type="InterPro" id="IPR011109">
    <property type="entry name" value="DNA_bind_recombinase_dom"/>
</dbReference>
<dbReference type="GO" id="GO:0000150">
    <property type="term" value="F:DNA strand exchange activity"/>
    <property type="evidence" value="ECO:0007669"/>
    <property type="project" value="InterPro"/>
</dbReference>
<accession>A0A317K6W8</accession>
<dbReference type="GO" id="GO:0003677">
    <property type="term" value="F:DNA binding"/>
    <property type="evidence" value="ECO:0007669"/>
    <property type="project" value="InterPro"/>
</dbReference>
<feature type="domain" description="Recombinase" evidence="2">
    <location>
        <begin position="19"/>
        <end position="101"/>
    </location>
</feature>
<protein>
    <recommendedName>
        <fullName evidence="2">Recombinase domain-containing protein</fullName>
    </recommendedName>
</protein>
<dbReference type="Gene3D" id="3.90.1750.20">
    <property type="entry name" value="Putative Large Serine Recombinase, Chain B, Domain 2"/>
    <property type="match status" value="1"/>
</dbReference>
<feature type="region of interest" description="Disordered" evidence="1">
    <location>
        <begin position="133"/>
        <end position="165"/>
    </location>
</feature>
<dbReference type="EMBL" id="QGSV01000183">
    <property type="protein sequence ID" value="PWU47592.1"/>
    <property type="molecule type" value="Genomic_DNA"/>
</dbReference>
<evidence type="ECO:0000313" key="4">
    <source>
        <dbReference type="Proteomes" id="UP000245683"/>
    </source>
</evidence>
<feature type="compositionally biased region" description="Low complexity" evidence="1">
    <location>
        <begin position="137"/>
        <end position="153"/>
    </location>
</feature>
<sequence length="165" mass="18805">MPRGDVRCSSAYDRARNRHRDGLAWSKTAVRTILLNRRYTGHQVWNKQRTDEVLLDVNDVALGHTPVMRWNQRDRWVTSNELVHEPLIQQADFDRVQDMLGRRARTATAPKRAHRSRHPYIFKSLSTAASAAGRCKASTPTASPTTAAASRRSMPWPTRSTTRTT</sequence>
<keyword evidence="4" id="KW-1185">Reference proteome</keyword>
<organism evidence="3 4">
    <name type="scientific">Micromonospora globispora</name>
    <dbReference type="NCBI Taxonomy" id="1450148"/>
    <lineage>
        <taxon>Bacteria</taxon>
        <taxon>Bacillati</taxon>
        <taxon>Actinomycetota</taxon>
        <taxon>Actinomycetes</taxon>
        <taxon>Micromonosporales</taxon>
        <taxon>Micromonosporaceae</taxon>
        <taxon>Micromonospora</taxon>
    </lineage>
</organism>
<evidence type="ECO:0000256" key="1">
    <source>
        <dbReference type="SAM" id="MobiDB-lite"/>
    </source>
</evidence>
<reference evidence="4" key="1">
    <citation type="submission" date="2018-05" db="EMBL/GenBank/DDBJ databases">
        <title>Micromonospora globispora sp. nov. and Micromonospora rugosa sp. nov., isolated from marine sediment.</title>
        <authorList>
            <person name="Carro L."/>
            <person name="Aysel V."/>
            <person name="Cetin D."/>
            <person name="Igual J.M."/>
            <person name="Klenk H.-P."/>
            <person name="Trujillo M.E."/>
            <person name="Sahin N."/>
        </authorList>
    </citation>
    <scope>NUCLEOTIDE SEQUENCE [LARGE SCALE GENOMIC DNA]</scope>
    <source>
        <strain evidence="4">S2904</strain>
    </source>
</reference>
<proteinExistence type="predicted"/>
<dbReference type="AlphaFoldDB" id="A0A317K6W8"/>
<evidence type="ECO:0000259" key="2">
    <source>
        <dbReference type="Pfam" id="PF07508"/>
    </source>
</evidence>
<comment type="caution">
    <text evidence="3">The sequence shown here is derived from an EMBL/GenBank/DDBJ whole genome shotgun (WGS) entry which is preliminary data.</text>
</comment>